<name>A0A4C1W7M5_EUMVA</name>
<protein>
    <submittedName>
        <fullName evidence="1">Uncharacterized protein</fullName>
    </submittedName>
</protein>
<organism evidence="1 2">
    <name type="scientific">Eumeta variegata</name>
    <name type="common">Bagworm moth</name>
    <name type="synonym">Eumeta japonica</name>
    <dbReference type="NCBI Taxonomy" id="151549"/>
    <lineage>
        <taxon>Eukaryota</taxon>
        <taxon>Metazoa</taxon>
        <taxon>Ecdysozoa</taxon>
        <taxon>Arthropoda</taxon>
        <taxon>Hexapoda</taxon>
        <taxon>Insecta</taxon>
        <taxon>Pterygota</taxon>
        <taxon>Neoptera</taxon>
        <taxon>Endopterygota</taxon>
        <taxon>Lepidoptera</taxon>
        <taxon>Glossata</taxon>
        <taxon>Ditrysia</taxon>
        <taxon>Tineoidea</taxon>
        <taxon>Psychidae</taxon>
        <taxon>Oiketicinae</taxon>
        <taxon>Eumeta</taxon>
    </lineage>
</organism>
<dbReference type="Proteomes" id="UP000299102">
    <property type="component" value="Unassembled WGS sequence"/>
</dbReference>
<dbReference type="AlphaFoldDB" id="A0A4C1W7M5"/>
<sequence>MRLTESSLANGVSTCRPRYKRSFRHEKDLIITASIVAHTPTGRTPAAGALLALFAVALKLTAREDALGYLFSSPAPVAPSGDASNTRLGNAANNKEWSGSVISALYVICSQFRAATFRALYCTPKPTEGNSA</sequence>
<reference evidence="1 2" key="1">
    <citation type="journal article" date="2019" name="Commun. Biol.">
        <title>The bagworm genome reveals a unique fibroin gene that provides high tensile strength.</title>
        <authorList>
            <person name="Kono N."/>
            <person name="Nakamura H."/>
            <person name="Ohtoshi R."/>
            <person name="Tomita M."/>
            <person name="Numata K."/>
            <person name="Arakawa K."/>
        </authorList>
    </citation>
    <scope>NUCLEOTIDE SEQUENCE [LARGE SCALE GENOMIC DNA]</scope>
</reference>
<evidence type="ECO:0000313" key="2">
    <source>
        <dbReference type="Proteomes" id="UP000299102"/>
    </source>
</evidence>
<evidence type="ECO:0000313" key="1">
    <source>
        <dbReference type="EMBL" id="GBP46890.1"/>
    </source>
</evidence>
<proteinExistence type="predicted"/>
<keyword evidence="2" id="KW-1185">Reference proteome</keyword>
<accession>A0A4C1W7M5</accession>
<comment type="caution">
    <text evidence="1">The sequence shown here is derived from an EMBL/GenBank/DDBJ whole genome shotgun (WGS) entry which is preliminary data.</text>
</comment>
<gene>
    <name evidence="1" type="ORF">EVAR_37794_1</name>
</gene>
<dbReference type="EMBL" id="BGZK01000491">
    <property type="protein sequence ID" value="GBP46890.1"/>
    <property type="molecule type" value="Genomic_DNA"/>
</dbReference>